<dbReference type="Gene3D" id="3.40.50.720">
    <property type="entry name" value="NAD(P)-binding Rossmann-like Domain"/>
    <property type="match status" value="1"/>
</dbReference>
<name>A0A2P6Q5F6_ROSCH</name>
<keyword evidence="4" id="KW-1185">Reference proteome</keyword>
<dbReference type="PANTHER" id="PTHR15020">
    <property type="entry name" value="FLAVIN REDUCTASE-RELATED"/>
    <property type="match status" value="1"/>
</dbReference>
<reference evidence="3 4" key="1">
    <citation type="journal article" date="2018" name="Nat. Genet.">
        <title>The Rosa genome provides new insights in the design of modern roses.</title>
        <authorList>
            <person name="Bendahmane M."/>
        </authorList>
    </citation>
    <scope>NUCLEOTIDE SEQUENCE [LARGE SCALE GENOMIC DNA]</scope>
    <source>
        <strain evidence="4">cv. Old Blush</strain>
    </source>
</reference>
<comment type="caution">
    <text evidence="3">The sequence shown here is derived from an EMBL/GenBank/DDBJ whole genome shotgun (WGS) entry which is preliminary data.</text>
</comment>
<evidence type="ECO:0000259" key="2">
    <source>
        <dbReference type="Pfam" id="PF13460"/>
    </source>
</evidence>
<feature type="region of interest" description="Disordered" evidence="1">
    <location>
        <begin position="62"/>
        <end position="88"/>
    </location>
</feature>
<protein>
    <submittedName>
        <fullName evidence="3">Putative NAD(P)-binding domain-containing protein</fullName>
    </submittedName>
</protein>
<dbReference type="CDD" id="cd05243">
    <property type="entry name" value="SDR_a5"/>
    <property type="match status" value="1"/>
</dbReference>
<dbReference type="InterPro" id="IPR016040">
    <property type="entry name" value="NAD(P)-bd_dom"/>
</dbReference>
<proteinExistence type="predicted"/>
<evidence type="ECO:0000313" key="3">
    <source>
        <dbReference type="EMBL" id="PRQ29418.1"/>
    </source>
</evidence>
<dbReference type="PANTHER" id="PTHR15020:SF11">
    <property type="entry name" value="OS06G0360300 PROTEIN"/>
    <property type="match status" value="1"/>
</dbReference>
<dbReference type="OMA" id="PYYVAKH"/>
<gene>
    <name evidence="3" type="ORF">RchiOBHm_Chr5g0013671</name>
</gene>
<dbReference type="Pfam" id="PF13460">
    <property type="entry name" value="NAD_binding_10"/>
    <property type="match status" value="1"/>
</dbReference>
<feature type="domain" description="NAD(P)-binding" evidence="2">
    <location>
        <begin position="103"/>
        <end position="300"/>
    </location>
</feature>
<sequence>MAAPLPLILRNPSSLLAPIPTNPPLRLPNTHSQSHHYSPLSTTKPFSVISLSSSSTTRPLFPILNSSKMEGSETTGNEITEEVTETTTEATSVNGLKKIFVAGATGSTGKRIVEQLLARGYGVKAGVRDLEKAKTSLPSNNPALEIVKADVTEGSAKLAEAISNDSEAVICATGFSYGWDVFAPWKVDNFGTVNLVDACRKVGVKRFILVSSILVNGASMGQILNPAYIFLNIFGLTLIAKLQAENYIRKSGINYTIIRPGGLRNEPPTGNLVMEPEDTLSGGTISRDLVAEVAVEALVTPEASYKVVEIVSSADAPKRTYKELFGSVKQR</sequence>
<dbReference type="OrthoDB" id="419598at2759"/>
<organism evidence="3 4">
    <name type="scientific">Rosa chinensis</name>
    <name type="common">China rose</name>
    <dbReference type="NCBI Taxonomy" id="74649"/>
    <lineage>
        <taxon>Eukaryota</taxon>
        <taxon>Viridiplantae</taxon>
        <taxon>Streptophyta</taxon>
        <taxon>Embryophyta</taxon>
        <taxon>Tracheophyta</taxon>
        <taxon>Spermatophyta</taxon>
        <taxon>Magnoliopsida</taxon>
        <taxon>eudicotyledons</taxon>
        <taxon>Gunneridae</taxon>
        <taxon>Pentapetalae</taxon>
        <taxon>rosids</taxon>
        <taxon>fabids</taxon>
        <taxon>Rosales</taxon>
        <taxon>Rosaceae</taxon>
        <taxon>Rosoideae</taxon>
        <taxon>Rosoideae incertae sedis</taxon>
        <taxon>Rosa</taxon>
    </lineage>
</organism>
<evidence type="ECO:0000313" key="4">
    <source>
        <dbReference type="Proteomes" id="UP000238479"/>
    </source>
</evidence>
<dbReference type="Proteomes" id="UP000238479">
    <property type="component" value="Chromosome 5"/>
</dbReference>
<dbReference type="Gramene" id="PRQ29418">
    <property type="protein sequence ID" value="PRQ29418"/>
    <property type="gene ID" value="RchiOBHm_Chr5g0013671"/>
</dbReference>
<accession>A0A2P6Q5F6</accession>
<dbReference type="EMBL" id="PDCK01000043">
    <property type="protein sequence ID" value="PRQ29418.1"/>
    <property type="molecule type" value="Genomic_DNA"/>
</dbReference>
<dbReference type="SUPFAM" id="SSF51735">
    <property type="entry name" value="NAD(P)-binding Rossmann-fold domains"/>
    <property type="match status" value="1"/>
</dbReference>
<dbReference type="AlphaFoldDB" id="A0A2P6Q5F6"/>
<evidence type="ECO:0000256" key="1">
    <source>
        <dbReference type="SAM" id="MobiDB-lite"/>
    </source>
</evidence>
<dbReference type="STRING" id="74649.A0A2P6Q5F6"/>
<dbReference type="InterPro" id="IPR036291">
    <property type="entry name" value="NAD(P)-bd_dom_sf"/>
</dbReference>